<dbReference type="GO" id="GO:0004198">
    <property type="term" value="F:calcium-dependent cysteine-type endopeptidase activity"/>
    <property type="evidence" value="ECO:0007669"/>
    <property type="project" value="InterPro"/>
</dbReference>
<evidence type="ECO:0000256" key="4">
    <source>
        <dbReference type="ARBA" id="ARBA00022807"/>
    </source>
</evidence>
<dbReference type="PANTHER" id="PTHR10183">
    <property type="entry name" value="CALPAIN"/>
    <property type="match status" value="1"/>
</dbReference>
<dbReference type="InterPro" id="IPR001300">
    <property type="entry name" value="Peptidase_C2_calpain_cat"/>
</dbReference>
<evidence type="ECO:0000313" key="8">
    <source>
        <dbReference type="EMBL" id="KOO25845.1"/>
    </source>
</evidence>
<dbReference type="PANTHER" id="PTHR10183:SF379">
    <property type="entry name" value="CALPAIN-5"/>
    <property type="match status" value="1"/>
</dbReference>
<comment type="caution">
    <text evidence="8">The sequence shown here is derived from an EMBL/GenBank/DDBJ whole genome shotgun (WGS) entry which is preliminary data.</text>
</comment>
<dbReference type="AlphaFoldDB" id="A0A0M0JH90"/>
<evidence type="ECO:0000256" key="2">
    <source>
        <dbReference type="ARBA" id="ARBA00022670"/>
    </source>
</evidence>
<keyword evidence="3 6" id="KW-0378">Hydrolase</keyword>
<dbReference type="PROSITE" id="PS50203">
    <property type="entry name" value="CALPAIN_CAT"/>
    <property type="match status" value="1"/>
</dbReference>
<feature type="domain" description="Calpain catalytic" evidence="7">
    <location>
        <begin position="77"/>
        <end position="413"/>
    </location>
</feature>
<evidence type="ECO:0000313" key="9">
    <source>
        <dbReference type="Proteomes" id="UP000037460"/>
    </source>
</evidence>
<dbReference type="InterPro" id="IPR000169">
    <property type="entry name" value="Pept_cys_AS"/>
</dbReference>
<dbReference type="InterPro" id="IPR022684">
    <property type="entry name" value="Calpain_cysteine_protease"/>
</dbReference>
<dbReference type="PRINTS" id="PR00704">
    <property type="entry name" value="CALPAIN"/>
</dbReference>
<evidence type="ECO:0000256" key="1">
    <source>
        <dbReference type="ARBA" id="ARBA00007623"/>
    </source>
</evidence>
<dbReference type="CDD" id="cd00044">
    <property type="entry name" value="CysPc"/>
    <property type="match status" value="1"/>
</dbReference>
<dbReference type="Gene3D" id="3.90.70.10">
    <property type="entry name" value="Cysteine proteinases"/>
    <property type="match status" value="1"/>
</dbReference>
<keyword evidence="4 6" id="KW-0788">Thiol protease</keyword>
<dbReference type="Pfam" id="PF00648">
    <property type="entry name" value="Peptidase_C2"/>
    <property type="match status" value="1"/>
</dbReference>
<feature type="active site" evidence="5 6">
    <location>
        <position position="354"/>
    </location>
</feature>
<comment type="similarity">
    <text evidence="1">Belongs to the peptidase C2 family.</text>
</comment>
<feature type="active site" evidence="5 6">
    <location>
        <position position="150"/>
    </location>
</feature>
<keyword evidence="2 6" id="KW-0645">Protease</keyword>
<dbReference type="SMART" id="SM00230">
    <property type="entry name" value="CysPc"/>
    <property type="match status" value="1"/>
</dbReference>
<reference evidence="9" key="1">
    <citation type="journal article" date="2015" name="PLoS Genet.">
        <title>Genome Sequence and Transcriptome Analyses of Chrysochromulina tobin: Metabolic Tools for Enhanced Algal Fitness in the Prominent Order Prymnesiales (Haptophyceae).</title>
        <authorList>
            <person name="Hovde B.T."/>
            <person name="Deodato C.R."/>
            <person name="Hunsperger H.M."/>
            <person name="Ryken S.A."/>
            <person name="Yost W."/>
            <person name="Jha R.K."/>
            <person name="Patterson J."/>
            <person name="Monnat R.J. Jr."/>
            <person name="Barlow S.B."/>
            <person name="Starkenburg S.R."/>
            <person name="Cattolico R.A."/>
        </authorList>
    </citation>
    <scope>NUCLEOTIDE SEQUENCE</scope>
    <source>
        <strain evidence="9">CCMP291</strain>
    </source>
</reference>
<evidence type="ECO:0000259" key="7">
    <source>
        <dbReference type="PROSITE" id="PS50203"/>
    </source>
</evidence>
<keyword evidence="9" id="KW-1185">Reference proteome</keyword>
<name>A0A0M0JH90_9EUKA</name>
<gene>
    <name evidence="8" type="ORF">Ctob_010619</name>
</gene>
<evidence type="ECO:0000256" key="5">
    <source>
        <dbReference type="PIRSR" id="PIRSR622684-1"/>
    </source>
</evidence>
<dbReference type="InterPro" id="IPR038765">
    <property type="entry name" value="Papain-like_cys_pep_sf"/>
</dbReference>
<feature type="active site" evidence="5 6">
    <location>
        <position position="333"/>
    </location>
</feature>
<evidence type="ECO:0000256" key="6">
    <source>
        <dbReference type="PROSITE-ProRule" id="PRU00239"/>
    </source>
</evidence>
<organism evidence="8 9">
    <name type="scientific">Chrysochromulina tobinii</name>
    <dbReference type="NCBI Taxonomy" id="1460289"/>
    <lineage>
        <taxon>Eukaryota</taxon>
        <taxon>Haptista</taxon>
        <taxon>Haptophyta</taxon>
        <taxon>Prymnesiophyceae</taxon>
        <taxon>Prymnesiales</taxon>
        <taxon>Chrysochromulinaceae</taxon>
        <taxon>Chrysochromulina</taxon>
    </lineage>
</organism>
<dbReference type="GO" id="GO:0005737">
    <property type="term" value="C:cytoplasm"/>
    <property type="evidence" value="ECO:0007669"/>
    <property type="project" value="TreeGrafter"/>
</dbReference>
<accession>A0A0M0JH90</accession>
<evidence type="ECO:0000256" key="3">
    <source>
        <dbReference type="ARBA" id="ARBA00022801"/>
    </source>
</evidence>
<dbReference type="Proteomes" id="UP000037460">
    <property type="component" value="Unassembled WGS sequence"/>
</dbReference>
<dbReference type="GO" id="GO:0006508">
    <property type="term" value="P:proteolysis"/>
    <property type="evidence" value="ECO:0007669"/>
    <property type="project" value="UniProtKB-KW"/>
</dbReference>
<proteinExistence type="inferred from homology"/>
<dbReference type="OrthoDB" id="424753at2759"/>
<protein>
    <recommendedName>
        <fullName evidence="7">Calpain catalytic domain-containing protein</fullName>
    </recommendedName>
</protein>
<dbReference type="SUPFAM" id="SSF54001">
    <property type="entry name" value="Cysteine proteinases"/>
    <property type="match status" value="1"/>
</dbReference>
<dbReference type="PROSITE" id="PS00139">
    <property type="entry name" value="THIOL_PROTEASE_CYS"/>
    <property type="match status" value="1"/>
</dbReference>
<dbReference type="EMBL" id="JWZX01002921">
    <property type="protein sequence ID" value="KOO25845.1"/>
    <property type="molecule type" value="Genomic_DNA"/>
</dbReference>
<sequence>MPLKDELLMLQGGYLGRCARVCNGRDAWYVNLFCCPIVLVYKSCAIYCFGCMFEYISRLANSVGCFVFRLCCWWCCEYVDKSFPANASSIGPWKEKSLEQIAREIEWKRATEVVDELGPRPVAGQPQPRVKLFEDGVSVSDIAQGAVGDCWLMSALCCMAEHPGQLYKIFVQNAYSDRGKYSIRLFDGRAGMWVTVTIDDLLPVEKATGRLLFAQPKGRELWVLLLEKAFAKFCGSYEGLNGGNEIWAFEALTGDPVFSLLRKHGTWVRHELAHMPSRAGKKRAIGLRETKEKYADDVTFHLVRTYLRAEALMTASISSKGEEKRATGLVAGHAYSLLDAKAFAGGINLVRLRNPWGDFEWKGAWSDGAPEWTRHPKIRRCIRPTFDENDGSFWMLWEDFVSNFDGIDICNRSRGVRDLYLDLHEDDGCRRHAGPAVGCAYGCFLYWCCCEGVRALYCGKVATKKTLEPHTGRDDGMLQSVAAWVV</sequence>